<accession>A0ACB8ZZB7</accession>
<sequence>MAEEKAEEGGVTNLWFFIIVLCAVITCTTAADTISANQTIKDGETILSSQQTFEIGFFSPKNSTNRYVGIWYKRISPGTVMWVANRNTPLTNNSGELSLTLNGTLLLRTAAGDVIWSSSDNSSSSPPSVKKPVAQLLDTGNFIVREETGGDPEKPIWQSFDFPTDTFVPGMKFGKDFVTGVERYFTSWKSENDPSVGEHSVWIDTKGYPQLIVRDGRKIVFRAGPWNGVRFSGEPNLRPNSIYRFGFVLDQREMYYHFDLINSSIVTRVVMKPSGSLERLLWIENRREWLLYLTPQTDSCDRYGLCGSFASCNINNSPSCGCLKGFEPRAPDQWNVADWSQGCRRSVPLDCGPGEGFRKYSNLKLPDTQESWFNQSMDLRECEMVCKRNCNCSAYTTQNITGSGNGCLLWFGNLIDIRTFTENGQDLYIRMPASELAKGKSSSVKKRVAIIVPIISVLLVILLSACIFYRRKRRKANQEGTLEEDYGNDPGNKNSKDDLELPLIDFSTLRKATNKFSVNNKLGEGGFGPVYKGVLGNGQEVAVKRLARTSTQGLDEFKNEVICISKLQHRNLVKLLGCCIKGAEKMLVYEYMPNKGLDSFIFDGVQSKILDWPTRFHIIKGIARGLVYLHQDSRLRIIHRDLKVSNILLDHDMTPKISDFGMARSFGGNQIEANTNRVVGTYGYMAPEYAGDGIFSIKSDVFSFGVLVLEIVSGKKNRGFLHKEHGNNLLGHAWGLHKEGRSLELVAASLDESIRLSEVIRLIHVGLLCVQQRPEDRPTMSSVILMFESDCELPPPKLPGFFYEKATTETGYSSSTYGTNSTNELTVTMLNAR</sequence>
<keyword evidence="2" id="KW-1185">Reference proteome</keyword>
<evidence type="ECO:0000313" key="1">
    <source>
        <dbReference type="EMBL" id="KAI3702912.1"/>
    </source>
</evidence>
<proteinExistence type="predicted"/>
<comment type="caution">
    <text evidence="1">The sequence shown here is derived from an EMBL/GenBank/DDBJ whole genome shotgun (WGS) entry which is preliminary data.</text>
</comment>
<name>A0ACB8ZZB7_ARCLA</name>
<evidence type="ECO:0000313" key="2">
    <source>
        <dbReference type="Proteomes" id="UP001055879"/>
    </source>
</evidence>
<dbReference type="EMBL" id="CM042055">
    <property type="protein sequence ID" value="KAI3702912.1"/>
    <property type="molecule type" value="Genomic_DNA"/>
</dbReference>
<organism evidence="1 2">
    <name type="scientific">Arctium lappa</name>
    <name type="common">Greater burdock</name>
    <name type="synonym">Lappa major</name>
    <dbReference type="NCBI Taxonomy" id="4217"/>
    <lineage>
        <taxon>Eukaryota</taxon>
        <taxon>Viridiplantae</taxon>
        <taxon>Streptophyta</taxon>
        <taxon>Embryophyta</taxon>
        <taxon>Tracheophyta</taxon>
        <taxon>Spermatophyta</taxon>
        <taxon>Magnoliopsida</taxon>
        <taxon>eudicotyledons</taxon>
        <taxon>Gunneridae</taxon>
        <taxon>Pentapetalae</taxon>
        <taxon>asterids</taxon>
        <taxon>campanulids</taxon>
        <taxon>Asterales</taxon>
        <taxon>Asteraceae</taxon>
        <taxon>Carduoideae</taxon>
        <taxon>Cardueae</taxon>
        <taxon>Arctiinae</taxon>
        <taxon>Arctium</taxon>
    </lineage>
</organism>
<reference evidence="2" key="1">
    <citation type="journal article" date="2022" name="Mol. Ecol. Resour.">
        <title>The genomes of chicory, endive, great burdock and yacon provide insights into Asteraceae palaeo-polyploidization history and plant inulin production.</title>
        <authorList>
            <person name="Fan W."/>
            <person name="Wang S."/>
            <person name="Wang H."/>
            <person name="Wang A."/>
            <person name="Jiang F."/>
            <person name="Liu H."/>
            <person name="Zhao H."/>
            <person name="Xu D."/>
            <person name="Zhang Y."/>
        </authorList>
    </citation>
    <scope>NUCLEOTIDE SEQUENCE [LARGE SCALE GENOMIC DNA]</scope>
    <source>
        <strain evidence="2">cv. Niubang</strain>
    </source>
</reference>
<protein>
    <submittedName>
        <fullName evidence="1">Uncharacterized protein</fullName>
    </submittedName>
</protein>
<dbReference type="Proteomes" id="UP001055879">
    <property type="component" value="Linkage Group LG09"/>
</dbReference>
<reference evidence="1 2" key="2">
    <citation type="journal article" date="2022" name="Mol. Ecol. Resour.">
        <title>The genomes of chicory, endive, great burdock and yacon provide insights into Asteraceae paleo-polyploidization history and plant inulin production.</title>
        <authorList>
            <person name="Fan W."/>
            <person name="Wang S."/>
            <person name="Wang H."/>
            <person name="Wang A."/>
            <person name="Jiang F."/>
            <person name="Liu H."/>
            <person name="Zhao H."/>
            <person name="Xu D."/>
            <person name="Zhang Y."/>
        </authorList>
    </citation>
    <scope>NUCLEOTIDE SEQUENCE [LARGE SCALE GENOMIC DNA]</scope>
    <source>
        <strain evidence="2">cv. Niubang</strain>
    </source>
</reference>
<gene>
    <name evidence="1" type="ORF">L6452_28665</name>
</gene>